<dbReference type="Gene3D" id="2.60.120.560">
    <property type="entry name" value="Exo-inulinase, domain 1"/>
    <property type="match status" value="1"/>
</dbReference>
<evidence type="ECO:0000313" key="3">
    <source>
        <dbReference type="EMBL" id="TDU71133.1"/>
    </source>
</evidence>
<sequence length="320" mass="34752">MKSFLLALVVFVTFASCLNADDHPFLGRWALTTPAGQAAWLGVKEEAGHLSAEVLWGRGSVLPADMVFVNEGVLNIQRTIPGKKSVTRQTLTATVHEEGLRITSVITKEDGTEIEKGVCEAARLAAIPARPDLNQVQWDDPVPLIAPSGLDGWQLVEEGAPNGWAVKDGVLSNRVTKINGKRYGNLRTQKVFNDFKLTAEVRTLPESNSGIYLRGIYEIQIAESFGKPLNSHHMGALYTRITPAVAAEKPPGEWQTLEIILVARHVTVVLNGKTLMDNQPALGCTGGALTSDDSQAGPIMLQGDHSDIDYRNMVLTPVRQ</sequence>
<organism evidence="3 4">
    <name type="scientific">Prosthecobacter fusiformis</name>
    <dbReference type="NCBI Taxonomy" id="48464"/>
    <lineage>
        <taxon>Bacteria</taxon>
        <taxon>Pseudomonadati</taxon>
        <taxon>Verrucomicrobiota</taxon>
        <taxon>Verrucomicrobiia</taxon>
        <taxon>Verrucomicrobiales</taxon>
        <taxon>Verrucomicrobiaceae</taxon>
        <taxon>Prosthecobacter</taxon>
    </lineage>
</organism>
<dbReference type="GO" id="GO:0016787">
    <property type="term" value="F:hydrolase activity"/>
    <property type="evidence" value="ECO:0007669"/>
    <property type="project" value="InterPro"/>
</dbReference>
<feature type="signal peptide" evidence="1">
    <location>
        <begin position="1"/>
        <end position="20"/>
    </location>
</feature>
<protein>
    <submittedName>
        <fullName evidence="3">Uncharacterized protein DUF1080</fullName>
    </submittedName>
</protein>
<evidence type="ECO:0000259" key="2">
    <source>
        <dbReference type="Pfam" id="PF06439"/>
    </source>
</evidence>
<keyword evidence="4" id="KW-1185">Reference proteome</keyword>
<keyword evidence="1" id="KW-0732">Signal</keyword>
<reference evidence="3 4" key="1">
    <citation type="submission" date="2019-03" db="EMBL/GenBank/DDBJ databases">
        <title>Genomic Encyclopedia of Archaeal and Bacterial Type Strains, Phase II (KMG-II): from individual species to whole genera.</title>
        <authorList>
            <person name="Goeker M."/>
        </authorList>
    </citation>
    <scope>NUCLEOTIDE SEQUENCE [LARGE SCALE GENOMIC DNA]</scope>
    <source>
        <strain evidence="3 4">ATCC 25309</strain>
    </source>
</reference>
<dbReference type="Proteomes" id="UP000295662">
    <property type="component" value="Unassembled WGS sequence"/>
</dbReference>
<evidence type="ECO:0000313" key="4">
    <source>
        <dbReference type="Proteomes" id="UP000295662"/>
    </source>
</evidence>
<evidence type="ECO:0000256" key="1">
    <source>
        <dbReference type="SAM" id="SignalP"/>
    </source>
</evidence>
<accession>A0A4V3FFK4</accession>
<dbReference type="Pfam" id="PF06439">
    <property type="entry name" value="3keto-disac_hyd"/>
    <property type="match status" value="1"/>
</dbReference>
<dbReference type="AlphaFoldDB" id="A0A4V3FFK4"/>
<feature type="chain" id="PRO_5020589960" evidence="1">
    <location>
        <begin position="21"/>
        <end position="320"/>
    </location>
</feature>
<proteinExistence type="predicted"/>
<name>A0A4V3FFK4_9BACT</name>
<comment type="caution">
    <text evidence="3">The sequence shown here is derived from an EMBL/GenBank/DDBJ whole genome shotgun (WGS) entry which is preliminary data.</text>
</comment>
<dbReference type="OrthoDB" id="184452at2"/>
<dbReference type="PROSITE" id="PS51257">
    <property type="entry name" value="PROKAR_LIPOPROTEIN"/>
    <property type="match status" value="1"/>
</dbReference>
<feature type="domain" description="3-keto-alpha-glucoside-1,2-lyase/3-keto-2-hydroxy-glucal hydratase" evidence="2">
    <location>
        <begin position="149"/>
        <end position="314"/>
    </location>
</feature>
<dbReference type="EMBL" id="SOCA01000003">
    <property type="protein sequence ID" value="TDU71133.1"/>
    <property type="molecule type" value="Genomic_DNA"/>
</dbReference>
<dbReference type="InterPro" id="IPR010496">
    <property type="entry name" value="AL/BT2_dom"/>
</dbReference>
<gene>
    <name evidence="3" type="ORF">EI77_02252</name>
</gene>